<dbReference type="SUPFAM" id="SSF56601">
    <property type="entry name" value="beta-lactamase/transpeptidase-like"/>
    <property type="match status" value="1"/>
</dbReference>
<dbReference type="InterPro" id="IPR050515">
    <property type="entry name" value="Beta-lactam/transpept"/>
</dbReference>
<evidence type="ECO:0000256" key="1">
    <source>
        <dbReference type="ARBA" id="ARBA00004370"/>
    </source>
</evidence>
<dbReference type="RefSeq" id="WP_096182739.1">
    <property type="nucleotide sequence ID" value="NZ_BDUF01000076.1"/>
</dbReference>
<dbReference type="Pfam" id="PF03717">
    <property type="entry name" value="PBP_dimer"/>
    <property type="match status" value="1"/>
</dbReference>
<dbReference type="CDD" id="cd06575">
    <property type="entry name" value="PASTA_Pbp2x-like_2"/>
    <property type="match status" value="1"/>
</dbReference>
<dbReference type="CDD" id="cd06576">
    <property type="entry name" value="PASTA_Pbp2x-like_1"/>
    <property type="match status" value="1"/>
</dbReference>
<dbReference type="PANTHER" id="PTHR30627">
    <property type="entry name" value="PEPTIDOGLYCAN D,D-TRANSPEPTIDASE"/>
    <property type="match status" value="1"/>
</dbReference>
<dbReference type="GO" id="GO:0008658">
    <property type="term" value="F:penicillin binding"/>
    <property type="evidence" value="ECO:0007669"/>
    <property type="project" value="InterPro"/>
</dbReference>
<dbReference type="SUPFAM" id="SSF54184">
    <property type="entry name" value="Penicillin-binding protein 2x (pbp-2x), c-terminal domain"/>
    <property type="match status" value="2"/>
</dbReference>
<feature type="domain" description="PASTA" evidence="5">
    <location>
        <begin position="601"/>
        <end position="662"/>
    </location>
</feature>
<accession>A0A292YE39</accession>
<dbReference type="Proteomes" id="UP000217785">
    <property type="component" value="Unassembled WGS sequence"/>
</dbReference>
<comment type="subcellular location">
    <subcellularLocation>
        <location evidence="1">Membrane</location>
    </subcellularLocation>
</comment>
<dbReference type="GO" id="GO:0071555">
    <property type="term" value="P:cell wall organization"/>
    <property type="evidence" value="ECO:0007669"/>
    <property type="project" value="TreeGrafter"/>
</dbReference>
<dbReference type="SUPFAM" id="SSF56519">
    <property type="entry name" value="Penicillin binding protein dimerisation domain"/>
    <property type="match status" value="1"/>
</dbReference>
<dbReference type="Gene3D" id="3.90.1310.10">
    <property type="entry name" value="Penicillin-binding protein 2a (Domain 2)"/>
    <property type="match status" value="1"/>
</dbReference>
<sequence>MTEHQLKVRSRWMQFFLMLGLTILIVRLLYIQVFHSEAWAKDAAVFWRGQEKVEAVRGTIYDRNGKKLAYTTVAYDVEADLSEMKAAKAAEVEKAKKKPAAEVDLRQGDPRIYAQQLAPLLKVPEEKIYETLTTPDRIGVRIKQTVDSDTAEKIQKLGLKGIHLTKTTTRHYPNNTMAAHLLGFVTKDGKGGAGIELQYDHVLRGEDGLRKFMKDSRGNPLPYEQQQIKPAVDGKDVWLTIDETVQQYAEDALDHLIEKFKPENASITVVDPNTGEILAMANRPTFNPNKFWEADPKALYNNRAVNTTFEPGSTFKIVTMTAALAEKKVSLDETFTSGQIKVKGSPYFIRDWNWYKGARTLTFRQGVEQSSNVGMVLLGQRLGWETLYDYIYKFGFNQKTGVDLPGEGNSILFDSKQKTDLNLAVTSFGQGIAVTPMQQIAAVSAVANGGQVMRPFVMKEIRDPKTEATLQEQKPHVISQVANPEVMAAMREIMEGVVKSDESKAGYIEGYRIAGKTGTAQIPKDTGGYETDRFVCSFIGFAPADQPKVLVYVTVDSPKNDLQFGNIVATPFAKEVFANVLPYIGLKAQVANPAKPEQSAAPVKYVSAPNLVGMTRGQAEKTALANSLKFQIVGRGDKIAAQWPKPGAKVLAGSSTIVIADNFKDANGNVQVPDLTGESMREAIEILSMLELVADASGSGFVVSQEPKGGSIVPSGTKIRLTLGAN</sequence>
<dbReference type="Pfam" id="PF03793">
    <property type="entry name" value="PASTA"/>
    <property type="match status" value="2"/>
</dbReference>
<protein>
    <recommendedName>
        <fullName evidence="5">PASTA domain-containing protein</fullName>
    </recommendedName>
</protein>
<name>A0A292YE39_9BACL</name>
<evidence type="ECO:0000313" key="7">
    <source>
        <dbReference type="Proteomes" id="UP000217785"/>
    </source>
</evidence>
<evidence type="ECO:0000256" key="4">
    <source>
        <dbReference type="SAM" id="Phobius"/>
    </source>
</evidence>
<dbReference type="InterPro" id="IPR005543">
    <property type="entry name" value="PASTA_dom"/>
</dbReference>
<dbReference type="PROSITE" id="PS51178">
    <property type="entry name" value="PASTA"/>
    <property type="match status" value="2"/>
</dbReference>
<organism evidence="6 7">
    <name type="scientific">Effusibacillus lacus</name>
    <dbReference type="NCBI Taxonomy" id="1348429"/>
    <lineage>
        <taxon>Bacteria</taxon>
        <taxon>Bacillati</taxon>
        <taxon>Bacillota</taxon>
        <taxon>Bacilli</taxon>
        <taxon>Bacillales</taxon>
        <taxon>Alicyclobacillaceae</taxon>
        <taxon>Effusibacillus</taxon>
    </lineage>
</organism>
<comment type="caution">
    <text evidence="6">The sequence shown here is derived from an EMBL/GenBank/DDBJ whole genome shotgun (WGS) entry which is preliminary data.</text>
</comment>
<dbReference type="PANTHER" id="PTHR30627:SF1">
    <property type="entry name" value="PEPTIDOGLYCAN D,D-TRANSPEPTIDASE FTSI"/>
    <property type="match status" value="1"/>
</dbReference>
<dbReference type="Gene3D" id="3.30.10.20">
    <property type="match status" value="1"/>
</dbReference>
<dbReference type="Gene3D" id="3.40.710.10">
    <property type="entry name" value="DD-peptidase/beta-lactamase superfamily"/>
    <property type="match status" value="1"/>
</dbReference>
<dbReference type="InterPro" id="IPR012338">
    <property type="entry name" value="Beta-lactam/transpept-like"/>
</dbReference>
<dbReference type="InterPro" id="IPR005311">
    <property type="entry name" value="PBP_dimer"/>
</dbReference>
<feature type="domain" description="PASTA" evidence="5">
    <location>
        <begin position="666"/>
        <end position="725"/>
    </location>
</feature>
<evidence type="ECO:0000256" key="2">
    <source>
        <dbReference type="ARBA" id="ARBA00007171"/>
    </source>
</evidence>
<reference evidence="7" key="1">
    <citation type="submission" date="2017-07" db="EMBL/GenBank/DDBJ databases">
        <title>Draft genome sequence of Effusibacillus lacus strain skLN1.</title>
        <authorList>
            <person name="Watanabe M."/>
            <person name="Kojima H."/>
            <person name="Fukui M."/>
        </authorList>
    </citation>
    <scope>NUCLEOTIDE SEQUENCE [LARGE SCALE GENOMIC DNA]</scope>
    <source>
        <strain evidence="7">skLN1</strain>
    </source>
</reference>
<dbReference type="OrthoDB" id="2378949at2"/>
<keyword evidence="3 4" id="KW-0472">Membrane</keyword>
<dbReference type="GO" id="GO:0005886">
    <property type="term" value="C:plasma membrane"/>
    <property type="evidence" value="ECO:0007669"/>
    <property type="project" value="TreeGrafter"/>
</dbReference>
<dbReference type="InterPro" id="IPR036138">
    <property type="entry name" value="PBP_dimer_sf"/>
</dbReference>
<comment type="similarity">
    <text evidence="2">Belongs to the transpeptidase family.</text>
</comment>
<evidence type="ECO:0000256" key="3">
    <source>
        <dbReference type="ARBA" id="ARBA00023136"/>
    </source>
</evidence>
<dbReference type="Gene3D" id="3.30.450.330">
    <property type="match status" value="1"/>
</dbReference>
<dbReference type="EMBL" id="BDUF01000076">
    <property type="protein sequence ID" value="GAX91012.1"/>
    <property type="molecule type" value="Genomic_DNA"/>
</dbReference>
<gene>
    <name evidence="6" type="ORF">EFBL_2672</name>
</gene>
<keyword evidence="4" id="KW-1133">Transmembrane helix</keyword>
<evidence type="ECO:0000259" key="5">
    <source>
        <dbReference type="PROSITE" id="PS51178"/>
    </source>
</evidence>
<keyword evidence="4" id="KW-0812">Transmembrane</keyword>
<dbReference type="InterPro" id="IPR001460">
    <property type="entry name" value="PCN-bd_Tpept"/>
</dbReference>
<dbReference type="SMART" id="SM00740">
    <property type="entry name" value="PASTA"/>
    <property type="match status" value="2"/>
</dbReference>
<dbReference type="AlphaFoldDB" id="A0A292YE39"/>
<dbReference type="Pfam" id="PF00905">
    <property type="entry name" value="Transpeptidase"/>
    <property type="match status" value="1"/>
</dbReference>
<keyword evidence="7" id="KW-1185">Reference proteome</keyword>
<evidence type="ECO:0000313" key="6">
    <source>
        <dbReference type="EMBL" id="GAX91012.1"/>
    </source>
</evidence>
<proteinExistence type="inferred from homology"/>
<feature type="transmembrane region" description="Helical" evidence="4">
    <location>
        <begin position="12"/>
        <end position="30"/>
    </location>
</feature>